<dbReference type="EMBL" id="JBANMG010000009">
    <property type="protein sequence ID" value="KAK6949579.1"/>
    <property type="molecule type" value="Genomic_DNA"/>
</dbReference>
<evidence type="ECO:0008006" key="3">
    <source>
        <dbReference type="Google" id="ProtNLM"/>
    </source>
</evidence>
<keyword evidence="2" id="KW-1185">Reference proteome</keyword>
<proteinExistence type="predicted"/>
<dbReference type="Proteomes" id="UP001369815">
    <property type="component" value="Unassembled WGS sequence"/>
</dbReference>
<evidence type="ECO:0000313" key="2">
    <source>
        <dbReference type="Proteomes" id="UP001369815"/>
    </source>
</evidence>
<protein>
    <recommendedName>
        <fullName evidence="3">Alcohol acetyltransferase</fullName>
    </recommendedName>
</protein>
<organism evidence="1 2">
    <name type="scientific">Daldinia eschscholtzii</name>
    <dbReference type="NCBI Taxonomy" id="292717"/>
    <lineage>
        <taxon>Eukaryota</taxon>
        <taxon>Fungi</taxon>
        <taxon>Dikarya</taxon>
        <taxon>Ascomycota</taxon>
        <taxon>Pezizomycotina</taxon>
        <taxon>Sordariomycetes</taxon>
        <taxon>Xylariomycetidae</taxon>
        <taxon>Xylariales</taxon>
        <taxon>Hypoxylaceae</taxon>
        <taxon>Daldinia</taxon>
    </lineage>
</organism>
<dbReference type="PANTHER" id="PTHR42034:SF1">
    <property type="entry name" value="CONDENSATION DOMAIN-CONTAINING PROTEIN"/>
    <property type="match status" value="1"/>
</dbReference>
<comment type="caution">
    <text evidence="1">The sequence shown here is derived from an EMBL/GenBank/DDBJ whole genome shotgun (WGS) entry which is preliminary data.</text>
</comment>
<dbReference type="PANTHER" id="PTHR42034">
    <property type="entry name" value="CHROMOSOME 7, WHOLE GENOME SHOTGUN SEQUENCE-RELATED"/>
    <property type="match status" value="1"/>
</dbReference>
<accession>A0AAX6MAB0</accession>
<dbReference type="InterPro" id="IPR023213">
    <property type="entry name" value="CAT-like_dom_sf"/>
</dbReference>
<dbReference type="AlphaFoldDB" id="A0AAX6MAB0"/>
<dbReference type="SUPFAM" id="SSF52777">
    <property type="entry name" value="CoA-dependent acyltransferases"/>
    <property type="match status" value="1"/>
</dbReference>
<evidence type="ECO:0000313" key="1">
    <source>
        <dbReference type="EMBL" id="KAK6949579.1"/>
    </source>
</evidence>
<reference evidence="1 2" key="1">
    <citation type="journal article" date="2024" name="Front Chem Biol">
        <title>Unveiling the potential of Daldinia eschscholtzii MFLUCC 19-0629 through bioactivity and bioinformatics studies for enhanced sustainable agriculture production.</title>
        <authorList>
            <person name="Brooks S."/>
            <person name="Weaver J.A."/>
            <person name="Klomchit A."/>
            <person name="Alharthi S.A."/>
            <person name="Onlamun T."/>
            <person name="Nurani R."/>
            <person name="Vong T.K."/>
            <person name="Alberti F."/>
            <person name="Greco C."/>
        </authorList>
    </citation>
    <scope>NUCLEOTIDE SEQUENCE [LARGE SCALE GENOMIC DNA]</scope>
    <source>
        <strain evidence="1">MFLUCC 19-0629</strain>
    </source>
</reference>
<dbReference type="Gene3D" id="3.30.559.10">
    <property type="entry name" value="Chloramphenicol acetyltransferase-like domain"/>
    <property type="match status" value="1"/>
</dbReference>
<sequence>MGCGEGCYPVTACASFTLEPSKIVATNGSEEHGIKDALRKAWIVLHYHHPTLRTRVERGEDSNGWRRIYSTFKNKGEEERWLDSTFKVVDVDGDPLQWYNNASAPFEVSTLFLVRTKEKNKYLDHVFLRCPHDITDGIGILHLLNNLFNHAGLAYQQGARYILPEWGNEHKKLSPCIQLITDTPESLTESQIERFEDIQNQNKTTYMHPGLLGLPTSSSLTIPSQDGKRQRVAVSVSKATTDEILRGCKDFATGVTVTHVFVSALAMALSELQPRKGEPYTVRYANQTMINLRPYCPEPYNTPEYADAPYHTVSTRALGIDLVVPALADTEKGNKMDELAKAAAKVRDYFKAVRPVSSADESVIFSPLVFKSLTPPPDSNPHTVSETPFCPVPLSPIGNIASMVSPVHGPFQLSWVWIASEPIGAGVAAFLSTWDGRIELSAVFDTRYHSGEYVEQFLRRTMACVLEGLDILKHL</sequence>
<name>A0AAX6MAB0_9PEZI</name>
<dbReference type="Gene3D" id="3.30.559.30">
    <property type="entry name" value="Nonribosomal peptide synthetase, condensation domain"/>
    <property type="match status" value="1"/>
</dbReference>
<gene>
    <name evidence="1" type="ORF">Daesc_009662</name>
</gene>